<dbReference type="Proteomes" id="UP001350748">
    <property type="component" value="Unassembled WGS sequence"/>
</dbReference>
<proteinExistence type="predicted"/>
<organism evidence="1 2">
    <name type="scientific">Methylocystis borbori</name>
    <dbReference type="NCBI Taxonomy" id="3118750"/>
    <lineage>
        <taxon>Bacteria</taxon>
        <taxon>Pseudomonadati</taxon>
        <taxon>Pseudomonadota</taxon>
        <taxon>Alphaproteobacteria</taxon>
        <taxon>Hyphomicrobiales</taxon>
        <taxon>Methylocystaceae</taxon>
        <taxon>Methylocystis</taxon>
    </lineage>
</organism>
<protein>
    <submittedName>
        <fullName evidence="1">Uncharacterized protein</fullName>
    </submittedName>
</protein>
<accession>A0ABU7XFJ0</accession>
<comment type="caution">
    <text evidence="1">The sequence shown here is derived from an EMBL/GenBank/DDBJ whole genome shotgun (WGS) entry which is preliminary data.</text>
</comment>
<sequence length="145" mass="16769">MKHREATAIHAIPVEETAKGFRLLIMREFQSGAAPSAFAMIEQHLLRSPQRQNRHGLSFACAFRPEVVAWLSDYLGRPSSRDGEGRLMRNPRWPALHWSHEGHDWPEGVATIEWFAEAVFQDEDSWRAFREHWRARLSGGRDPVL</sequence>
<evidence type="ECO:0000313" key="2">
    <source>
        <dbReference type="Proteomes" id="UP001350748"/>
    </source>
</evidence>
<keyword evidence="2" id="KW-1185">Reference proteome</keyword>
<name>A0ABU7XFJ0_9HYPH</name>
<evidence type="ECO:0000313" key="1">
    <source>
        <dbReference type="EMBL" id="MEF3365860.1"/>
    </source>
</evidence>
<gene>
    <name evidence="1" type="ORF">V3H18_04860</name>
</gene>
<dbReference type="RefSeq" id="WP_332080798.1">
    <property type="nucleotide sequence ID" value="NZ_JAZHYN010000009.1"/>
</dbReference>
<reference evidence="1 2" key="1">
    <citation type="submission" date="2024-02" db="EMBL/GenBank/DDBJ databases">
        <authorList>
            <person name="Grouzdev D."/>
        </authorList>
    </citation>
    <scope>NUCLEOTIDE SEQUENCE [LARGE SCALE GENOMIC DNA]</scope>
    <source>
        <strain evidence="1 2">9N</strain>
    </source>
</reference>
<dbReference type="EMBL" id="JAZHYN010000009">
    <property type="protein sequence ID" value="MEF3365860.1"/>
    <property type="molecule type" value="Genomic_DNA"/>
</dbReference>